<dbReference type="EMBL" id="FR824651">
    <property type="protein sequence ID" value="CCA27721.1"/>
    <property type="molecule type" value="Genomic_DNA"/>
</dbReference>
<evidence type="ECO:0000313" key="1">
    <source>
        <dbReference type="EMBL" id="CCA27721.1"/>
    </source>
</evidence>
<dbReference type="SUPFAM" id="SSF52540">
    <property type="entry name" value="P-loop containing nucleoside triphosphate hydrolases"/>
    <property type="match status" value="1"/>
</dbReference>
<organism evidence="1">
    <name type="scientific">Albugo laibachii Nc14</name>
    <dbReference type="NCBI Taxonomy" id="890382"/>
    <lineage>
        <taxon>Eukaryota</taxon>
        <taxon>Sar</taxon>
        <taxon>Stramenopiles</taxon>
        <taxon>Oomycota</taxon>
        <taxon>Peronosporomycetes</taxon>
        <taxon>Albuginales</taxon>
        <taxon>Albuginaceae</taxon>
        <taxon>Albugo</taxon>
    </lineage>
</organism>
<accession>F0X1M5</accession>
<dbReference type="HOGENOM" id="CLU_581933_0_0_1"/>
<gene>
    <name evidence="1" type="primary">AlNc14C654G12337</name>
    <name evidence="1" type="ORF">ALNC14_138650</name>
</gene>
<reference evidence="1" key="2">
    <citation type="submission" date="2011-02" db="EMBL/GenBank/DDBJ databases">
        <authorList>
            <person name="MacLean D."/>
        </authorList>
    </citation>
    <scope>NUCLEOTIDE SEQUENCE</scope>
</reference>
<dbReference type="AlphaFoldDB" id="F0X1M5"/>
<dbReference type="Gene3D" id="3.40.50.300">
    <property type="entry name" value="P-loop containing nucleotide triphosphate hydrolases"/>
    <property type="match status" value="1"/>
</dbReference>
<sequence length="470" mass="52769">MVSRAWVVPIEVDDDQSDSDDSFLRVGFPFGSAYRDEMSPGYRLVLERFISGNRAVVYRGSTYIFIGSSGTWVHSHSTEACIEMNLLLDLSNVSVNYYAAALPYLRFLDMHAVQLGNIPNSVCIGIHRVSYQVSENKLKFSTVHNVMPLNVDYCVDEYLRSAFCCNPLRIGHLPCRINVDVTSPAEEVLLATMRRDSLDTLMWCIGNSLRDPVQTPRMLFLFGEGGNGKSVAINTLISNLPCVVATLSRDYIGRTTQQLTETDLERIMTHRFICYGDVVLNRHRQVNEAFLKIVSGNDAVTSSRMSGRLQCGGLFATNALWKAYPSVMMPWFSRRVVCVELNKPQPGTTQPREHFTEQDVLKFVARCLHIRERSKHLLVSTREALLSLFGDDVRIVTRGVVIDENATYMQSLTATYVICTLAGLTMDTLIDIVRALSPPLIIGPAKPGTYDPLPKLFLAIRHLRVDITPY</sequence>
<name>F0X1M5_9STRA</name>
<protein>
    <submittedName>
        <fullName evidence="1">AlNc14C654G12337 protein</fullName>
    </submittedName>
</protein>
<reference evidence="1" key="1">
    <citation type="journal article" date="2011" name="PLoS Biol.">
        <title>Gene gain and loss during evolution of obligate parasitism in the white rust pathogen of Arabidopsis thaliana.</title>
        <authorList>
            <person name="Kemen E."/>
            <person name="Gardiner A."/>
            <person name="Schultz-Larsen T."/>
            <person name="Kemen A.C."/>
            <person name="Balmuth A.L."/>
            <person name="Robert-Seilaniantz A."/>
            <person name="Bailey K."/>
            <person name="Holub E."/>
            <person name="Studholme D.J."/>
            <person name="Maclean D."/>
            <person name="Jones J.D."/>
        </authorList>
    </citation>
    <scope>NUCLEOTIDE SEQUENCE</scope>
</reference>
<proteinExistence type="predicted"/>
<dbReference type="InterPro" id="IPR027417">
    <property type="entry name" value="P-loop_NTPase"/>
</dbReference>